<dbReference type="InterPro" id="IPR002044">
    <property type="entry name" value="CBM20"/>
</dbReference>
<proteinExistence type="predicted"/>
<keyword evidence="4" id="KW-1185">Reference proteome</keyword>
<evidence type="ECO:0000256" key="1">
    <source>
        <dbReference type="SAM" id="MobiDB-lite"/>
    </source>
</evidence>
<dbReference type="PROSITE" id="PS51166">
    <property type="entry name" value="CBM20"/>
    <property type="match status" value="1"/>
</dbReference>
<protein>
    <submittedName>
        <fullName evidence="3">8866_t:CDS:1</fullName>
    </submittedName>
</protein>
<comment type="caution">
    <text evidence="3">The sequence shown here is derived from an EMBL/GenBank/DDBJ whole genome shotgun (WGS) entry which is preliminary data.</text>
</comment>
<dbReference type="InterPro" id="IPR013783">
    <property type="entry name" value="Ig-like_fold"/>
</dbReference>
<feature type="region of interest" description="Disordered" evidence="1">
    <location>
        <begin position="1"/>
        <end position="54"/>
    </location>
</feature>
<dbReference type="AlphaFoldDB" id="A0A9N8VL13"/>
<feature type="domain" description="CBM20" evidence="2">
    <location>
        <begin position="255"/>
        <end position="380"/>
    </location>
</feature>
<sequence length="762" mass="88561">MDKNEDFTALPKPKSDLNTDRKNFINTKAATSSNMNGNDSPVDPSPPFRNEGKKRKNIFIPISFDSNIISVMNDRSTSNLEEPTVQNKGKSKIITKEQDHNAHDSNKRVTNKESIKERYLIETETVPIQTESKFKNELEGEQQCFNKVKLANGLGEEEQLIKTTIVSIQPKSKGLRMREHDQPRQAVKKAKIANDPGGSGNHHGSTLQTISQNNNNRSDIQYDSIDSSSTQNKSLLVESFKKGFAMIKNFIMSEAPDDKTVRVIFHVHLPMNIRSENLVIVGSIEELGNWEESKVRLIQYINDNSEYTSYWYSEPIRIPIERFQSNAVEYKYAVLSSDNCLQFEGDGPNDNRVLEITRQKFDIWKNNSINSIKQITDYMFLDVIYESVTLKNIKEMILEYDFILKKYRKFTLSVTNIQFIIKRASENSVDKQLFLCFLLGHCSNTRGRLEFPKNFQSAPLLQAFFKVQSDTFPSDSWRIVLKGMNHLIHHDIKNGSFVWLKIFTIARIIDPQYKFVETIIFDKTDEQYLVEMSKKIISKDDPVVLHNTFTELPDDIRDIVTNLFRKRALQLLANARNTTWNDSQSKSMFYLLNSVRLHWTKDEYIVFLETVSTLDNYQLLSEFPSFLKYWIQMNKNIDNKIAQICIQWYKKFIDRTDHTIVHRGEYVFAVFEKLSYTCSVVKEQFILDELMKITFNCIRQSSEQSIFNVTNKVVKFGSEAERVFTQVIYEKIDSMNLDYDERLLKKMQGICGYTGKSLEIPN</sequence>
<dbReference type="Proteomes" id="UP000789375">
    <property type="component" value="Unassembled WGS sequence"/>
</dbReference>
<reference evidence="3" key="1">
    <citation type="submission" date="2021-06" db="EMBL/GenBank/DDBJ databases">
        <authorList>
            <person name="Kallberg Y."/>
            <person name="Tangrot J."/>
            <person name="Rosling A."/>
        </authorList>
    </citation>
    <scope>NUCLEOTIDE SEQUENCE</scope>
    <source>
        <strain evidence="3">87-6 pot B 2015</strain>
    </source>
</reference>
<gene>
    <name evidence="3" type="ORF">FMOSSE_LOCUS1913</name>
</gene>
<evidence type="ECO:0000259" key="2">
    <source>
        <dbReference type="PROSITE" id="PS51166"/>
    </source>
</evidence>
<dbReference type="SMART" id="SM01065">
    <property type="entry name" value="CBM_2"/>
    <property type="match status" value="1"/>
</dbReference>
<dbReference type="SUPFAM" id="SSF49452">
    <property type="entry name" value="Starch-binding domain-like"/>
    <property type="match status" value="1"/>
</dbReference>
<evidence type="ECO:0000313" key="4">
    <source>
        <dbReference type="Proteomes" id="UP000789375"/>
    </source>
</evidence>
<dbReference type="GO" id="GO:2001070">
    <property type="term" value="F:starch binding"/>
    <property type="evidence" value="ECO:0007669"/>
    <property type="project" value="InterPro"/>
</dbReference>
<dbReference type="InterPro" id="IPR013784">
    <property type="entry name" value="Carb-bd-like_fold"/>
</dbReference>
<accession>A0A9N8VL13</accession>
<feature type="non-terminal residue" evidence="3">
    <location>
        <position position="762"/>
    </location>
</feature>
<feature type="compositionally biased region" description="Polar residues" evidence="1">
    <location>
        <begin position="202"/>
        <end position="217"/>
    </location>
</feature>
<organism evidence="3 4">
    <name type="scientific">Funneliformis mosseae</name>
    <name type="common">Endomycorrhizal fungus</name>
    <name type="synonym">Glomus mosseae</name>
    <dbReference type="NCBI Taxonomy" id="27381"/>
    <lineage>
        <taxon>Eukaryota</taxon>
        <taxon>Fungi</taxon>
        <taxon>Fungi incertae sedis</taxon>
        <taxon>Mucoromycota</taxon>
        <taxon>Glomeromycotina</taxon>
        <taxon>Glomeromycetes</taxon>
        <taxon>Glomerales</taxon>
        <taxon>Glomeraceae</taxon>
        <taxon>Funneliformis</taxon>
    </lineage>
</organism>
<evidence type="ECO:0000313" key="3">
    <source>
        <dbReference type="EMBL" id="CAG8458473.1"/>
    </source>
</evidence>
<dbReference type="Gene3D" id="2.60.40.10">
    <property type="entry name" value="Immunoglobulins"/>
    <property type="match status" value="1"/>
</dbReference>
<feature type="region of interest" description="Disordered" evidence="1">
    <location>
        <begin position="171"/>
        <end position="225"/>
    </location>
</feature>
<name>A0A9N8VL13_FUNMO</name>
<feature type="compositionally biased region" description="Basic and acidic residues" evidence="1">
    <location>
        <begin position="13"/>
        <end position="23"/>
    </location>
</feature>
<feature type="compositionally biased region" description="Polar residues" evidence="1">
    <location>
        <begin position="24"/>
        <end position="39"/>
    </location>
</feature>
<dbReference type="Pfam" id="PF00686">
    <property type="entry name" value="CBM_20"/>
    <property type="match status" value="1"/>
</dbReference>
<dbReference type="EMBL" id="CAJVPP010000228">
    <property type="protein sequence ID" value="CAG8458473.1"/>
    <property type="molecule type" value="Genomic_DNA"/>
</dbReference>
<feature type="non-terminal residue" evidence="3">
    <location>
        <position position="1"/>
    </location>
</feature>